<dbReference type="InterPro" id="IPR024002">
    <property type="entry name" value="For/NO2_transpt_CS"/>
</dbReference>
<feature type="transmembrane region" description="Helical" evidence="6">
    <location>
        <begin position="189"/>
        <end position="214"/>
    </location>
</feature>
<keyword evidence="8" id="KW-1185">Reference proteome</keyword>
<evidence type="ECO:0000256" key="6">
    <source>
        <dbReference type="SAM" id="Phobius"/>
    </source>
</evidence>
<proteinExistence type="inferred from homology"/>
<dbReference type="PANTHER" id="PTHR30520:SF6">
    <property type="entry name" value="FORMATE_NITRATE FAMILY TRANSPORTER (EUROFUNG)"/>
    <property type="match status" value="1"/>
</dbReference>
<evidence type="ECO:0000313" key="8">
    <source>
        <dbReference type="Proteomes" id="UP001556631"/>
    </source>
</evidence>
<accession>A0ABV3STP6</accession>
<dbReference type="InterPro" id="IPR000292">
    <property type="entry name" value="For/NO2_transpt"/>
</dbReference>
<sequence length="289" mass="29599">MAFNTPQQVTALAIAAGETKATTSPPKALVAGFLAGAYIAFGALIATVTSAGLDPKTWGGIITLVTGLTFSLGLILVVVAGADLLTGNMMLVPLAAFARRVTPVQLLLNWLWVTIGNLAGSLFVAWLLADQTGLFAKGTINHDRLGAIAAGKGITETHWEQFVRAIGCNWLVCLAVFIALAATTVDGKILAIIFPITAFVALGFDHVVANMFFLPAAMMVGTGGLSMGDTVLNLVFAYLGNIVGAGVFVACAYYYLYGRGPAPVAAPPQPGAGAVSSAGVTAAVDGAER</sequence>
<comment type="caution">
    <text evidence="7">The sequence shown here is derived from an EMBL/GenBank/DDBJ whole genome shotgun (WGS) entry which is preliminary data.</text>
</comment>
<protein>
    <submittedName>
        <fullName evidence="7">Formate/nitrite transporter family protein</fullName>
    </submittedName>
</protein>
<evidence type="ECO:0000256" key="5">
    <source>
        <dbReference type="ARBA" id="ARBA00049660"/>
    </source>
</evidence>
<evidence type="ECO:0000256" key="4">
    <source>
        <dbReference type="ARBA" id="ARBA00023136"/>
    </source>
</evidence>
<reference evidence="7 8" key="1">
    <citation type="submission" date="2024-07" db="EMBL/GenBank/DDBJ databases">
        <authorList>
            <person name="Lee S."/>
            <person name="Kang M."/>
        </authorList>
    </citation>
    <scope>NUCLEOTIDE SEQUENCE [LARGE SCALE GENOMIC DNA]</scope>
    <source>
        <strain evidence="7 8">DS6</strain>
    </source>
</reference>
<dbReference type="Proteomes" id="UP001556631">
    <property type="component" value="Unassembled WGS sequence"/>
</dbReference>
<keyword evidence="4 6" id="KW-0472">Membrane</keyword>
<comment type="similarity">
    <text evidence="5">Belongs to the FNT transporter (TC 1.A.16) family.</text>
</comment>
<dbReference type="PROSITE" id="PS01006">
    <property type="entry name" value="FORMATE_NITRITE_TP_2"/>
    <property type="match status" value="1"/>
</dbReference>
<feature type="transmembrane region" description="Helical" evidence="6">
    <location>
        <begin position="234"/>
        <end position="256"/>
    </location>
</feature>
<evidence type="ECO:0000256" key="1">
    <source>
        <dbReference type="ARBA" id="ARBA00004141"/>
    </source>
</evidence>
<feature type="transmembrane region" description="Helical" evidence="6">
    <location>
        <begin position="106"/>
        <end position="129"/>
    </location>
</feature>
<dbReference type="RefSeq" id="WP_367990959.1">
    <property type="nucleotide sequence ID" value="NZ_JBFPJR010000002.1"/>
</dbReference>
<evidence type="ECO:0000256" key="2">
    <source>
        <dbReference type="ARBA" id="ARBA00022692"/>
    </source>
</evidence>
<feature type="transmembrane region" description="Helical" evidence="6">
    <location>
        <begin position="162"/>
        <end position="182"/>
    </location>
</feature>
<dbReference type="Gene3D" id="1.20.1080.10">
    <property type="entry name" value="Glycerol uptake facilitator protein"/>
    <property type="match status" value="1"/>
</dbReference>
<organism evidence="7 8">
    <name type="scientific">Nocardioides eburneus</name>
    <dbReference type="NCBI Taxonomy" id="3231482"/>
    <lineage>
        <taxon>Bacteria</taxon>
        <taxon>Bacillati</taxon>
        <taxon>Actinomycetota</taxon>
        <taxon>Actinomycetes</taxon>
        <taxon>Propionibacteriales</taxon>
        <taxon>Nocardioidaceae</taxon>
        <taxon>Nocardioides</taxon>
    </lineage>
</organism>
<keyword evidence="3 6" id="KW-1133">Transmembrane helix</keyword>
<name>A0ABV3STP6_9ACTN</name>
<keyword evidence="2 6" id="KW-0812">Transmembrane</keyword>
<comment type="subcellular location">
    <subcellularLocation>
        <location evidence="1">Membrane</location>
        <topology evidence="1">Multi-pass membrane protein</topology>
    </subcellularLocation>
</comment>
<evidence type="ECO:0000313" key="7">
    <source>
        <dbReference type="EMBL" id="MEX0426309.1"/>
    </source>
</evidence>
<dbReference type="InterPro" id="IPR023271">
    <property type="entry name" value="Aquaporin-like"/>
</dbReference>
<feature type="transmembrane region" description="Helical" evidence="6">
    <location>
        <begin position="61"/>
        <end position="85"/>
    </location>
</feature>
<feature type="transmembrane region" description="Helical" evidence="6">
    <location>
        <begin position="28"/>
        <end position="49"/>
    </location>
</feature>
<gene>
    <name evidence="7" type="ORF">AB3X52_01665</name>
</gene>
<dbReference type="Pfam" id="PF01226">
    <property type="entry name" value="Form_Nir_trans"/>
    <property type="match status" value="1"/>
</dbReference>
<dbReference type="PANTHER" id="PTHR30520">
    <property type="entry name" value="FORMATE TRANSPORTER-RELATED"/>
    <property type="match status" value="1"/>
</dbReference>
<evidence type="ECO:0000256" key="3">
    <source>
        <dbReference type="ARBA" id="ARBA00022989"/>
    </source>
</evidence>
<dbReference type="EMBL" id="JBFPJR010000002">
    <property type="protein sequence ID" value="MEX0426309.1"/>
    <property type="molecule type" value="Genomic_DNA"/>
</dbReference>